<proteinExistence type="predicted"/>
<sequence>MKLMTLTATLVVGLLAAGTVLALDSSYMDQRSARLHLMVGESDVMRVSTDIPLVTGSSYWENRSANLNRTTSGIANPQDEKQSVRGLILVSDPYAWWR</sequence>
<gene>
    <name evidence="1" type="ORF">L861_15695</name>
</gene>
<evidence type="ECO:0000313" key="2">
    <source>
        <dbReference type="Proteomes" id="UP000014463"/>
    </source>
</evidence>
<name>S2KJ12_LITA3</name>
<reference evidence="1 2" key="1">
    <citation type="journal article" date="2013" name="Genome Announc.">
        <title>Draft genome sequence of the moderately halophilic gammaproteobacterium Halomonas anticariensis FP35.</title>
        <authorList>
            <person name="Tahrioui A."/>
            <person name="Quesada E."/>
            <person name="Llamas I."/>
        </authorList>
    </citation>
    <scope>NUCLEOTIDE SEQUENCE [LARGE SCALE GENOMIC DNA]</scope>
    <source>
        <strain evidence="2">DSM 16096 / CECT 5854 / LMG 22089 / FP35</strain>
    </source>
</reference>
<organism evidence="1 2">
    <name type="scientific">Litchfieldella anticariensis (strain DSM 16096 / CECT 5854 / CIP 108499 / LMG 22089 / FP35)</name>
    <name type="common">Halomonas anticariensis</name>
    <dbReference type="NCBI Taxonomy" id="1121939"/>
    <lineage>
        <taxon>Bacteria</taxon>
        <taxon>Pseudomonadati</taxon>
        <taxon>Pseudomonadota</taxon>
        <taxon>Gammaproteobacteria</taxon>
        <taxon>Oceanospirillales</taxon>
        <taxon>Halomonadaceae</taxon>
        <taxon>Litchfieldella</taxon>
    </lineage>
</organism>
<dbReference type="Proteomes" id="UP000014463">
    <property type="component" value="Unassembled WGS sequence"/>
</dbReference>
<dbReference type="AlphaFoldDB" id="S2KJ12"/>
<dbReference type="EMBL" id="ASTJ01000026">
    <property type="protein sequence ID" value="EPC02152.1"/>
    <property type="molecule type" value="Genomic_DNA"/>
</dbReference>
<comment type="caution">
    <text evidence="1">The sequence shown here is derived from an EMBL/GenBank/DDBJ whole genome shotgun (WGS) entry which is preliminary data.</text>
</comment>
<accession>S2KJ12</accession>
<evidence type="ECO:0000313" key="1">
    <source>
        <dbReference type="EMBL" id="EPC02152.1"/>
    </source>
</evidence>
<dbReference type="RefSeq" id="WP_016416823.1">
    <property type="nucleotide sequence ID" value="NZ_AUAB01000032.1"/>
</dbReference>
<protein>
    <submittedName>
        <fullName evidence="1">Uncharacterized protein</fullName>
    </submittedName>
</protein>
<keyword evidence="2" id="KW-1185">Reference proteome</keyword>